<keyword evidence="1" id="KW-0240">DNA-directed RNA polymerase</keyword>
<protein>
    <submittedName>
        <fullName evidence="1">DNA-directed RNA polymerase subunit RPC12/RpoP</fullName>
    </submittedName>
</protein>
<organism evidence="1 2">
    <name type="scientific">Cytobacillus purgationiresistens</name>
    <dbReference type="NCBI Taxonomy" id="863449"/>
    <lineage>
        <taxon>Bacteria</taxon>
        <taxon>Bacillati</taxon>
        <taxon>Bacillota</taxon>
        <taxon>Bacilli</taxon>
        <taxon>Bacillales</taxon>
        <taxon>Bacillaceae</taxon>
        <taxon>Cytobacillus</taxon>
    </lineage>
</organism>
<dbReference type="Proteomes" id="UP001238088">
    <property type="component" value="Unassembled WGS sequence"/>
</dbReference>
<name>A0ABU0ADR8_9BACI</name>
<dbReference type="EMBL" id="JAUSUB010000004">
    <property type="protein sequence ID" value="MDQ0269382.1"/>
    <property type="molecule type" value="Genomic_DNA"/>
</dbReference>
<keyword evidence="1" id="KW-0804">Transcription</keyword>
<evidence type="ECO:0000313" key="1">
    <source>
        <dbReference type="EMBL" id="MDQ0269382.1"/>
    </source>
</evidence>
<gene>
    <name evidence="1" type="ORF">J2S17_001253</name>
</gene>
<dbReference type="RefSeq" id="WP_307472915.1">
    <property type="nucleotide sequence ID" value="NZ_JAUSUB010000004.1"/>
</dbReference>
<accession>A0ABU0ADR8</accession>
<evidence type="ECO:0000313" key="2">
    <source>
        <dbReference type="Proteomes" id="UP001238088"/>
    </source>
</evidence>
<comment type="caution">
    <text evidence="1">The sequence shown here is derived from an EMBL/GenBank/DDBJ whole genome shotgun (WGS) entry which is preliminary data.</text>
</comment>
<proteinExistence type="predicted"/>
<reference evidence="1 2" key="1">
    <citation type="submission" date="2023-07" db="EMBL/GenBank/DDBJ databases">
        <title>Genomic Encyclopedia of Type Strains, Phase IV (KMG-IV): sequencing the most valuable type-strain genomes for metagenomic binning, comparative biology and taxonomic classification.</title>
        <authorList>
            <person name="Goeker M."/>
        </authorList>
    </citation>
    <scope>NUCLEOTIDE SEQUENCE [LARGE SCALE GENOMIC DNA]</scope>
    <source>
        <strain evidence="1 2">DSM 23494</strain>
    </source>
</reference>
<sequence length="67" mass="8079">MKSKKFSWQYGLSSQINEEIKRSLFSSHERNQDRIYRCTDCGNRLTNHLCMIHNHFIYCEKCGLNKH</sequence>
<dbReference type="GO" id="GO:0000428">
    <property type="term" value="C:DNA-directed RNA polymerase complex"/>
    <property type="evidence" value="ECO:0007669"/>
    <property type="project" value="UniProtKB-KW"/>
</dbReference>
<keyword evidence="2" id="KW-1185">Reference proteome</keyword>